<organism evidence="2 3">
    <name type="scientific">Thermanaerothrix daxensis</name>
    <dbReference type="NCBI Taxonomy" id="869279"/>
    <lineage>
        <taxon>Bacteria</taxon>
        <taxon>Bacillati</taxon>
        <taxon>Chloroflexota</taxon>
        <taxon>Anaerolineae</taxon>
        <taxon>Anaerolineales</taxon>
        <taxon>Anaerolineaceae</taxon>
        <taxon>Thermanaerothrix</taxon>
    </lineage>
</organism>
<protein>
    <recommendedName>
        <fullName evidence="1">UspA domain-containing protein</fullName>
    </recommendedName>
</protein>
<accession>A0A0N8GQJ9</accession>
<name>A0A0N8GQJ9_9CHLR</name>
<dbReference type="STRING" id="869279.SE15_01400"/>
<dbReference type="OrthoDB" id="146872at2"/>
<dbReference type="EMBL" id="LGKO01000002">
    <property type="protein sequence ID" value="KPL83906.1"/>
    <property type="molecule type" value="Genomic_DNA"/>
</dbReference>
<dbReference type="Pfam" id="PF00582">
    <property type="entry name" value="Usp"/>
    <property type="match status" value="1"/>
</dbReference>
<evidence type="ECO:0000313" key="3">
    <source>
        <dbReference type="Proteomes" id="UP000050544"/>
    </source>
</evidence>
<proteinExistence type="predicted"/>
<keyword evidence="3" id="KW-1185">Reference proteome</keyword>
<gene>
    <name evidence="2" type="ORF">SE15_01400</name>
</gene>
<dbReference type="SUPFAM" id="SSF52402">
    <property type="entry name" value="Adenine nucleotide alpha hydrolases-like"/>
    <property type="match status" value="1"/>
</dbReference>
<dbReference type="Gene3D" id="3.40.50.12370">
    <property type="match status" value="1"/>
</dbReference>
<evidence type="ECO:0000313" key="2">
    <source>
        <dbReference type="EMBL" id="KPL83906.1"/>
    </source>
</evidence>
<comment type="caution">
    <text evidence="2">The sequence shown here is derived from an EMBL/GenBank/DDBJ whole genome shotgun (WGS) entry which is preliminary data.</text>
</comment>
<reference evidence="2 3" key="1">
    <citation type="submission" date="2015-07" db="EMBL/GenBank/DDBJ databases">
        <title>Whole genome sequence of Thermanaerothrix daxensis DSM 23592.</title>
        <authorList>
            <person name="Hemp J."/>
            <person name="Ward L.M."/>
            <person name="Pace L.A."/>
            <person name="Fischer W.W."/>
        </authorList>
    </citation>
    <scope>NUCLEOTIDE SEQUENCE [LARGE SCALE GENOMIC DNA]</scope>
    <source>
        <strain evidence="2 3">GNS-1</strain>
    </source>
</reference>
<dbReference type="Proteomes" id="UP000050544">
    <property type="component" value="Unassembled WGS sequence"/>
</dbReference>
<feature type="domain" description="UspA" evidence="1">
    <location>
        <begin position="132"/>
        <end position="273"/>
    </location>
</feature>
<dbReference type="AlphaFoldDB" id="A0A0N8GQJ9"/>
<sequence length="279" mass="31285">MEKARLLIAVESQAPTYPALELGLLLAELLRWPVDLLGVGRASVDATLARRIEEATEQLGAAGLMGDVLWERGPFVPAVLRHPRARPDTLLVFSDAHRPRWRRLAHSGRFRQLQAAWPGPLLRVRTLRWPLRRLLVCSGGLDYTLPLEAFMLDLSQITGAHLTVLHVIEPVTLDYPLAYNVQRHWSHLLETDTPQAQHFRALLARAEHTGVPCELKVRHGPVVHEILTEVRTGGYDLIGMGSPFSAHSLRRLFRPEVTTLVSAGAEEPLLILRYMPDPP</sequence>
<evidence type="ECO:0000259" key="1">
    <source>
        <dbReference type="Pfam" id="PF00582"/>
    </source>
</evidence>
<dbReference type="InterPro" id="IPR006016">
    <property type="entry name" value="UspA"/>
</dbReference>
<dbReference type="RefSeq" id="WP_054520313.1">
    <property type="nucleotide sequence ID" value="NZ_LGKO01000002.1"/>
</dbReference>
<dbReference type="CDD" id="cd00293">
    <property type="entry name" value="USP-like"/>
    <property type="match status" value="1"/>
</dbReference>